<evidence type="ECO:0000256" key="1">
    <source>
        <dbReference type="SAM" id="MobiDB-lite"/>
    </source>
</evidence>
<reference evidence="3" key="1">
    <citation type="journal article" date="2019" name="Int. J. Syst. Evol. Microbiol.">
        <title>The Global Catalogue of Microorganisms (GCM) 10K type strain sequencing project: providing services to taxonomists for standard genome sequencing and annotation.</title>
        <authorList>
            <consortium name="The Broad Institute Genomics Platform"/>
            <consortium name="The Broad Institute Genome Sequencing Center for Infectious Disease"/>
            <person name="Wu L."/>
            <person name="Ma J."/>
        </authorList>
    </citation>
    <scope>NUCLEOTIDE SEQUENCE [LARGE SCALE GENOMIC DNA]</scope>
    <source>
        <strain evidence="3">JCM 17906</strain>
    </source>
</reference>
<gene>
    <name evidence="2" type="ORF">GCM10023175_42870</name>
</gene>
<dbReference type="InterPro" id="IPR016750">
    <property type="entry name" value="Aceto_COase_bsu/gsu"/>
</dbReference>
<protein>
    <recommendedName>
        <fullName evidence="4">Acetophenone carboxylase</fullName>
    </recommendedName>
</protein>
<dbReference type="Pfam" id="PF08882">
    <property type="entry name" value="Acetone_carb_G"/>
    <property type="match status" value="1"/>
</dbReference>
<keyword evidence="3" id="KW-1185">Reference proteome</keyword>
<evidence type="ECO:0000313" key="2">
    <source>
        <dbReference type="EMBL" id="GAA4551303.1"/>
    </source>
</evidence>
<accession>A0ABP8RVM6</accession>
<sequence length="128" mass="14329">MRRRITESLDLDSATHRWSCHDCGQDLGPATEDYKRATLVRERDPHDLWQPSVAEPFTFSYNPDWMRLVEFYCPSCALLMDVEVLPPGHPLTHDIELDLSRLADSETGGAEDSVAMSAGIVDAPGVQE</sequence>
<proteinExistence type="predicted"/>
<evidence type="ECO:0008006" key="4">
    <source>
        <dbReference type="Google" id="ProtNLM"/>
    </source>
</evidence>
<dbReference type="Proteomes" id="UP001501598">
    <property type="component" value="Unassembled WGS sequence"/>
</dbReference>
<evidence type="ECO:0000313" key="3">
    <source>
        <dbReference type="Proteomes" id="UP001501598"/>
    </source>
</evidence>
<feature type="region of interest" description="Disordered" evidence="1">
    <location>
        <begin position="106"/>
        <end position="128"/>
    </location>
</feature>
<name>A0ABP8RVM6_9PSEU</name>
<dbReference type="EMBL" id="BAABGT010000067">
    <property type="protein sequence ID" value="GAA4551303.1"/>
    <property type="molecule type" value="Genomic_DNA"/>
</dbReference>
<organism evidence="2 3">
    <name type="scientific">Pseudonocardia xishanensis</name>
    <dbReference type="NCBI Taxonomy" id="630995"/>
    <lineage>
        <taxon>Bacteria</taxon>
        <taxon>Bacillati</taxon>
        <taxon>Actinomycetota</taxon>
        <taxon>Actinomycetes</taxon>
        <taxon>Pseudonocardiales</taxon>
        <taxon>Pseudonocardiaceae</taxon>
        <taxon>Pseudonocardia</taxon>
    </lineage>
</organism>
<dbReference type="RefSeq" id="WP_345421382.1">
    <property type="nucleotide sequence ID" value="NZ_BAABGT010000067.1"/>
</dbReference>
<comment type="caution">
    <text evidence="2">The sequence shown here is derived from an EMBL/GenBank/DDBJ whole genome shotgun (WGS) entry which is preliminary data.</text>
</comment>